<evidence type="ECO:0000256" key="3">
    <source>
        <dbReference type="SAM" id="Phobius"/>
    </source>
</evidence>
<dbReference type="Proteomes" id="UP001253545">
    <property type="component" value="Unassembled WGS sequence"/>
</dbReference>
<feature type="transmembrane region" description="Helical" evidence="3">
    <location>
        <begin position="6"/>
        <end position="24"/>
    </location>
</feature>
<feature type="transmembrane region" description="Helical" evidence="3">
    <location>
        <begin position="852"/>
        <end position="869"/>
    </location>
</feature>
<feature type="transmembrane region" description="Helical" evidence="3">
    <location>
        <begin position="211"/>
        <end position="236"/>
    </location>
</feature>
<feature type="region of interest" description="Disordered" evidence="2">
    <location>
        <begin position="76"/>
        <end position="134"/>
    </location>
</feature>
<feature type="transmembrane region" description="Helical" evidence="3">
    <location>
        <begin position="656"/>
        <end position="677"/>
    </location>
</feature>
<dbReference type="InterPro" id="IPR019286">
    <property type="entry name" value="DUF2339_TM"/>
</dbReference>
<name>A0ABU2ZNN9_9ALTE</name>
<evidence type="ECO:0000313" key="5">
    <source>
        <dbReference type="Proteomes" id="UP001253545"/>
    </source>
</evidence>
<gene>
    <name evidence="4" type="ORF">RM552_05235</name>
</gene>
<feature type="transmembrane region" description="Helical" evidence="3">
    <location>
        <begin position="627"/>
        <end position="644"/>
    </location>
</feature>
<feature type="transmembrane region" description="Helical" evidence="3">
    <location>
        <begin position="242"/>
        <end position="275"/>
    </location>
</feature>
<feature type="transmembrane region" description="Helical" evidence="3">
    <location>
        <begin position="387"/>
        <end position="403"/>
    </location>
</feature>
<feature type="transmembrane region" description="Helical" evidence="3">
    <location>
        <begin position="755"/>
        <end position="773"/>
    </location>
</feature>
<proteinExistence type="predicted"/>
<feature type="transmembrane region" description="Helical" evidence="3">
    <location>
        <begin position="465"/>
        <end position="487"/>
    </location>
</feature>
<feature type="transmembrane region" description="Helical" evidence="3">
    <location>
        <begin position="144"/>
        <end position="166"/>
    </location>
</feature>
<organism evidence="4 5">
    <name type="scientific">Glaciecola petra</name>
    <dbReference type="NCBI Taxonomy" id="3075602"/>
    <lineage>
        <taxon>Bacteria</taxon>
        <taxon>Pseudomonadati</taxon>
        <taxon>Pseudomonadota</taxon>
        <taxon>Gammaproteobacteria</taxon>
        <taxon>Alteromonadales</taxon>
        <taxon>Alteromonadaceae</taxon>
        <taxon>Glaciecola</taxon>
    </lineage>
</organism>
<dbReference type="InterPro" id="IPR014600">
    <property type="entry name" value="UCP035905_mem"/>
</dbReference>
<keyword evidence="3" id="KW-0812">Transmembrane</keyword>
<keyword evidence="1" id="KW-0175">Coiled coil</keyword>
<evidence type="ECO:0000256" key="2">
    <source>
        <dbReference type="SAM" id="MobiDB-lite"/>
    </source>
</evidence>
<feature type="transmembrane region" description="Helical" evidence="3">
    <location>
        <begin position="718"/>
        <end position="735"/>
    </location>
</feature>
<feature type="transmembrane region" description="Helical" evidence="3">
    <location>
        <begin position="345"/>
        <end position="367"/>
    </location>
</feature>
<dbReference type="PANTHER" id="PTHR38434:SF1">
    <property type="entry name" value="BLL2549 PROTEIN"/>
    <property type="match status" value="1"/>
</dbReference>
<dbReference type="PIRSF" id="PIRSF035905">
    <property type="entry name" value="UCP035905_mp"/>
    <property type="match status" value="1"/>
</dbReference>
<sequence>MNGLVFLGIVVVLAILIGAILSIINTSQIRRLKSDLTQANKINEIQKKQILRLKDMFDRLKEDVEAHITTFRIDPDDTKETAKDPDEENVTVDETKNSSEQNVTNDESDIPMVTKHTSSDLQPKHQLNKSKASKKSRRFNFETFLMGNGLIWIGATVLALGGIFLAKYSIEAGLFPPMLRIIIGALFGITLIIAAEYLFQNPNKFKIHSPLIPAALASGGVITCFSITLVAFDFYSYLSPNFAFVILAGISIVASILSIRYGPVLAGIGVIGSYAVPALVSTGSNNISALLLYVSFVSLAALLVYQKVKVAWVWWLCLAGHLAWFGISLLILLDKGTVSTAELSIVTVFVMLTAYLFVVAPICGWTLKETRFDPLTLKDLLLPRKEQLGIFVPIFALIAFFILDRYQSEILILSLVLMLFLAIIPIRHSAFDSWPFIALFICLVTFLLMPANYDYSDNLFPFAGPYLFAQGASLGFILYASCMIKIFPARPSYLLLLVCAPLSIMAISYAISAPDAAKFLYPLYAAELGLFAIGFTVWALKTNNTLHQMTFLLFANGALSLIMTMLLSAGTLTLALAIQISLMAWLSSRYKITLPNWIYKIALAFVLARLSFAPWADAYKDETILNIHWTIVIYPLVCGLMWLARKYTFDTQLKAWFSGAIVHTVALLVTTETSYLLTGDYPNFDNLSYSESVLLGMNWLILSIVYFWRKQFSSHPKLYALFAAALLIGFSFMQIDVSFFNNPFISKQTTGSHFLINWLMPQWLIPALLLMFTLKNRLTFNRLRVPILITVPIFLILYVNGFIRSVYNEVLAFGHSVMSQAELYTYSIVWLFIAIISIVLAQKLKHEQVNKAGFIILALVVLKAFIVDMSTLEGLYRAVSFIGLGLSILGVAWLFQRLKQQTKEIHD</sequence>
<feature type="transmembrane region" description="Helical" evidence="3">
    <location>
        <begin position="519"/>
        <end position="540"/>
    </location>
</feature>
<feature type="transmembrane region" description="Helical" evidence="3">
    <location>
        <begin position="434"/>
        <end position="453"/>
    </location>
</feature>
<evidence type="ECO:0000256" key="1">
    <source>
        <dbReference type="SAM" id="Coils"/>
    </source>
</evidence>
<feature type="transmembrane region" description="Helical" evidence="3">
    <location>
        <begin position="823"/>
        <end position="840"/>
    </location>
</feature>
<feature type="transmembrane region" description="Helical" evidence="3">
    <location>
        <begin position="287"/>
        <end position="306"/>
    </location>
</feature>
<reference evidence="4 5" key="1">
    <citation type="submission" date="2023-09" db="EMBL/GenBank/DDBJ databases">
        <authorList>
            <person name="Rey-Velasco X."/>
        </authorList>
    </citation>
    <scope>NUCLEOTIDE SEQUENCE [LARGE SCALE GENOMIC DNA]</scope>
    <source>
        <strain evidence="4 5">P117</strain>
    </source>
</reference>
<dbReference type="RefSeq" id="WP_311367720.1">
    <property type="nucleotide sequence ID" value="NZ_JAVRHX010000001.1"/>
</dbReference>
<dbReference type="Pfam" id="PF10101">
    <property type="entry name" value="DUF2339"/>
    <property type="match status" value="1"/>
</dbReference>
<keyword evidence="5" id="KW-1185">Reference proteome</keyword>
<feature type="transmembrane region" description="Helical" evidence="3">
    <location>
        <begin position="410"/>
        <end position="428"/>
    </location>
</feature>
<feature type="transmembrane region" description="Helical" evidence="3">
    <location>
        <begin position="493"/>
        <end position="512"/>
    </location>
</feature>
<feature type="coiled-coil region" evidence="1">
    <location>
        <begin position="29"/>
        <end position="63"/>
    </location>
</feature>
<feature type="transmembrane region" description="Helical" evidence="3">
    <location>
        <begin position="689"/>
        <end position="706"/>
    </location>
</feature>
<feature type="transmembrane region" description="Helical" evidence="3">
    <location>
        <begin position="560"/>
        <end position="585"/>
    </location>
</feature>
<feature type="transmembrane region" description="Helical" evidence="3">
    <location>
        <begin position="178"/>
        <end position="199"/>
    </location>
</feature>
<feature type="transmembrane region" description="Helical" evidence="3">
    <location>
        <begin position="875"/>
        <end position="895"/>
    </location>
</feature>
<dbReference type="EMBL" id="JAVRHX010000001">
    <property type="protein sequence ID" value="MDT0594240.1"/>
    <property type="molecule type" value="Genomic_DNA"/>
</dbReference>
<keyword evidence="3" id="KW-0472">Membrane</keyword>
<dbReference type="PANTHER" id="PTHR38434">
    <property type="entry name" value="BLL2549 PROTEIN"/>
    <property type="match status" value="1"/>
</dbReference>
<evidence type="ECO:0000313" key="4">
    <source>
        <dbReference type="EMBL" id="MDT0594240.1"/>
    </source>
</evidence>
<protein>
    <submittedName>
        <fullName evidence="4">DUF2339 domain-containing protein</fullName>
    </submittedName>
</protein>
<accession>A0ABU2ZNN9</accession>
<feature type="transmembrane region" description="Helical" evidence="3">
    <location>
        <begin position="785"/>
        <end position="803"/>
    </location>
</feature>
<keyword evidence="3" id="KW-1133">Transmembrane helix</keyword>
<comment type="caution">
    <text evidence="4">The sequence shown here is derived from an EMBL/GenBank/DDBJ whole genome shotgun (WGS) entry which is preliminary data.</text>
</comment>
<feature type="transmembrane region" description="Helical" evidence="3">
    <location>
        <begin position="312"/>
        <end position="333"/>
    </location>
</feature>